<keyword evidence="3" id="KW-1185">Reference proteome</keyword>
<feature type="region of interest" description="Disordered" evidence="1">
    <location>
        <begin position="69"/>
        <end position="102"/>
    </location>
</feature>
<dbReference type="Proteomes" id="UP001278500">
    <property type="component" value="Unassembled WGS sequence"/>
</dbReference>
<dbReference type="GeneID" id="87868667"/>
<evidence type="ECO:0000256" key="1">
    <source>
        <dbReference type="SAM" id="MobiDB-lite"/>
    </source>
</evidence>
<gene>
    <name evidence="2" type="ORF">B0H65DRAFT_87148</name>
</gene>
<evidence type="ECO:0000313" key="3">
    <source>
        <dbReference type="Proteomes" id="UP001278500"/>
    </source>
</evidence>
<protein>
    <submittedName>
        <fullName evidence="2">Uncharacterized protein</fullName>
    </submittedName>
</protein>
<organism evidence="2 3">
    <name type="scientific">Neurospora tetraspora</name>
    <dbReference type="NCBI Taxonomy" id="94610"/>
    <lineage>
        <taxon>Eukaryota</taxon>
        <taxon>Fungi</taxon>
        <taxon>Dikarya</taxon>
        <taxon>Ascomycota</taxon>
        <taxon>Pezizomycotina</taxon>
        <taxon>Sordariomycetes</taxon>
        <taxon>Sordariomycetidae</taxon>
        <taxon>Sordariales</taxon>
        <taxon>Sordariaceae</taxon>
        <taxon>Neurospora</taxon>
    </lineage>
</organism>
<dbReference type="RefSeq" id="XP_062683711.1">
    <property type="nucleotide sequence ID" value="XM_062831513.1"/>
</dbReference>
<name>A0AAE0JJC8_9PEZI</name>
<dbReference type="AlphaFoldDB" id="A0AAE0JJC8"/>
<accession>A0AAE0JJC8</accession>
<evidence type="ECO:0000313" key="2">
    <source>
        <dbReference type="EMBL" id="KAK3350416.1"/>
    </source>
</evidence>
<comment type="caution">
    <text evidence="2">The sequence shown here is derived from an EMBL/GenBank/DDBJ whole genome shotgun (WGS) entry which is preliminary data.</text>
</comment>
<dbReference type="EMBL" id="JAUEPP010000002">
    <property type="protein sequence ID" value="KAK3350416.1"/>
    <property type="molecule type" value="Genomic_DNA"/>
</dbReference>
<reference evidence="2" key="1">
    <citation type="journal article" date="2023" name="Mol. Phylogenet. Evol.">
        <title>Genome-scale phylogeny and comparative genomics of the fungal order Sordariales.</title>
        <authorList>
            <person name="Hensen N."/>
            <person name="Bonometti L."/>
            <person name="Westerberg I."/>
            <person name="Brannstrom I.O."/>
            <person name="Guillou S."/>
            <person name="Cros-Aarteil S."/>
            <person name="Calhoun S."/>
            <person name="Haridas S."/>
            <person name="Kuo A."/>
            <person name="Mondo S."/>
            <person name="Pangilinan J."/>
            <person name="Riley R."/>
            <person name="LaButti K."/>
            <person name="Andreopoulos B."/>
            <person name="Lipzen A."/>
            <person name="Chen C."/>
            <person name="Yan M."/>
            <person name="Daum C."/>
            <person name="Ng V."/>
            <person name="Clum A."/>
            <person name="Steindorff A."/>
            <person name="Ohm R.A."/>
            <person name="Martin F."/>
            <person name="Silar P."/>
            <person name="Natvig D.O."/>
            <person name="Lalanne C."/>
            <person name="Gautier V."/>
            <person name="Ament-Velasquez S.L."/>
            <person name="Kruys A."/>
            <person name="Hutchinson M.I."/>
            <person name="Powell A.J."/>
            <person name="Barry K."/>
            <person name="Miller A.N."/>
            <person name="Grigoriev I.V."/>
            <person name="Debuchy R."/>
            <person name="Gladieux P."/>
            <person name="Hiltunen Thoren M."/>
            <person name="Johannesson H."/>
        </authorList>
    </citation>
    <scope>NUCLEOTIDE SEQUENCE</scope>
    <source>
        <strain evidence="2">CBS 560.94</strain>
    </source>
</reference>
<sequence>MVWSLQSLGAAPDTSLLPIPLSLPGTVFIAKVSVVARKCKHIQDLPSRRRRSPHPHTLFSLRSARSNLHPLQNLPSRRRRSPYPHTLFSLRSARPPAPSKRLSEEYQSNNSVLSSLAVYNADLIPNVSSSYQNLDTFPRLALIAPLSTDHHIEHKSIRPRRPIFR</sequence>
<reference evidence="2" key="2">
    <citation type="submission" date="2023-06" db="EMBL/GenBank/DDBJ databases">
        <authorList>
            <consortium name="Lawrence Berkeley National Laboratory"/>
            <person name="Haridas S."/>
            <person name="Hensen N."/>
            <person name="Bonometti L."/>
            <person name="Westerberg I."/>
            <person name="Brannstrom I.O."/>
            <person name="Guillou S."/>
            <person name="Cros-Aarteil S."/>
            <person name="Calhoun S."/>
            <person name="Kuo A."/>
            <person name="Mondo S."/>
            <person name="Pangilinan J."/>
            <person name="Riley R."/>
            <person name="Labutti K."/>
            <person name="Andreopoulos B."/>
            <person name="Lipzen A."/>
            <person name="Chen C."/>
            <person name="Yanf M."/>
            <person name="Daum C."/>
            <person name="Ng V."/>
            <person name="Clum A."/>
            <person name="Steindorff A."/>
            <person name="Ohm R."/>
            <person name="Martin F."/>
            <person name="Silar P."/>
            <person name="Natvig D."/>
            <person name="Lalanne C."/>
            <person name="Gautier V."/>
            <person name="Ament-Velasquez S.L."/>
            <person name="Kruys A."/>
            <person name="Hutchinson M.I."/>
            <person name="Powell A.J."/>
            <person name="Barry K."/>
            <person name="Miller A.N."/>
            <person name="Grigoriev I.V."/>
            <person name="Debuchy R."/>
            <person name="Gladieux P."/>
            <person name="Thoren M.H."/>
            <person name="Johannesson H."/>
        </authorList>
    </citation>
    <scope>NUCLEOTIDE SEQUENCE</scope>
    <source>
        <strain evidence="2">CBS 560.94</strain>
    </source>
</reference>
<proteinExistence type="predicted"/>